<organism evidence="2 3">
    <name type="scientific">Lactococcus lactis subsp. lactis</name>
    <name type="common">Streptococcus lactis</name>
    <dbReference type="NCBI Taxonomy" id="1360"/>
    <lineage>
        <taxon>Bacteria</taxon>
        <taxon>Bacillati</taxon>
        <taxon>Bacillota</taxon>
        <taxon>Bacilli</taxon>
        <taxon>Lactobacillales</taxon>
        <taxon>Streptococcaceae</taxon>
        <taxon>Lactococcus</taxon>
    </lineage>
</organism>
<keyword evidence="1" id="KW-1133">Transmembrane helix</keyword>
<name>A0A0V8E7X5_LACLL</name>
<reference evidence="3" key="1">
    <citation type="submission" date="2015-10" db="EMBL/GenBank/DDBJ databases">
        <title>Draft Genome Sequences of 11 Lactococcus lactis subspecies cremoris strains.</title>
        <authorList>
            <person name="Wels M."/>
            <person name="Backus L."/>
            <person name="Boekhorst J."/>
            <person name="Dijkstra A."/>
            <person name="Beerthuizen M."/>
            <person name="Kelly W."/>
            <person name="Siezen R."/>
            <person name="Bachmann H."/>
            <person name="Van Hijum S."/>
        </authorList>
    </citation>
    <scope>NUCLEOTIDE SEQUENCE [LARGE SCALE GENOMIC DNA]</scope>
    <source>
        <strain evidence="3">M20</strain>
    </source>
</reference>
<gene>
    <name evidence="2" type="ORF">M20_0696</name>
</gene>
<accession>A0A0V8E7X5</accession>
<sequence length="207" mass="22319">MEVLINKNSKPLCIVMVLVMILGVFLVPTTKISASTSSGVIDIATMDNSEKDELLKYINIEVEKQTNMNSEQKSIFKQALLDFFDSSSNSFQDPEALDKAVNSKNNVRTARAAHGWISVNVMASAINVALGLVTGGSISSYVRKKGFTALAVALQSRLAATMRFKQLTAVIKGLSGALMKVADPGKAIAQGLDRIDKIPNNGWIELT</sequence>
<keyword evidence="1" id="KW-0472">Membrane</keyword>
<evidence type="ECO:0000313" key="2">
    <source>
        <dbReference type="EMBL" id="KSU21924.1"/>
    </source>
</evidence>
<comment type="caution">
    <text evidence="2">The sequence shown here is derived from an EMBL/GenBank/DDBJ whole genome shotgun (WGS) entry which is preliminary data.</text>
</comment>
<proteinExistence type="predicted"/>
<dbReference type="EMBL" id="LKLU01000048">
    <property type="protein sequence ID" value="KSU21924.1"/>
    <property type="molecule type" value="Genomic_DNA"/>
</dbReference>
<dbReference type="Proteomes" id="UP000053719">
    <property type="component" value="Unassembled WGS sequence"/>
</dbReference>
<dbReference type="RefSeq" id="WP_058211502.1">
    <property type="nucleotide sequence ID" value="NZ_LKLU01000048.1"/>
</dbReference>
<protein>
    <submittedName>
        <fullName evidence="2">Uncharacterized protein</fullName>
    </submittedName>
</protein>
<dbReference type="PATRIC" id="fig|1360.114.peg.2254"/>
<evidence type="ECO:0000256" key="1">
    <source>
        <dbReference type="SAM" id="Phobius"/>
    </source>
</evidence>
<keyword evidence="1" id="KW-0812">Transmembrane</keyword>
<dbReference type="AlphaFoldDB" id="A0A0V8E7X5"/>
<evidence type="ECO:0000313" key="3">
    <source>
        <dbReference type="Proteomes" id="UP000053719"/>
    </source>
</evidence>
<feature type="transmembrane region" description="Helical" evidence="1">
    <location>
        <begin position="12"/>
        <end position="29"/>
    </location>
</feature>